<feature type="transmembrane region" description="Helical" evidence="1">
    <location>
        <begin position="98"/>
        <end position="122"/>
    </location>
</feature>
<dbReference type="OrthoDB" id="3349377at2759"/>
<sequence>MSTKWTFVKVLYLYLSYLGLFQAFIYAVFSKHQSKGVISYSFFPMTRLSMFRCSIWRIRCQVFFGFSLSIGSPTTLLLAVNGMMGLRLYALYGRSYTVLYFLSALFLVEFIIHVVTAVKIGIPLVQATYLAPPGIPILGCLTAPDFSRGAILAWSSSIAVAVICYIMTIAKFLQTALEARQAGWRRAPLPPLAKAFVQDGTMCFMCVVGARVIPSYIVQVPQNFIFVVTLVTGAIITSRVEGPLVFLYQPFVTVSLVMTGSRLVLNLREVAGCDVETSDSILMISEPADEA</sequence>
<evidence type="ECO:0000313" key="3">
    <source>
        <dbReference type="Proteomes" id="UP000027222"/>
    </source>
</evidence>
<dbReference type="EMBL" id="KL142394">
    <property type="protein sequence ID" value="KDR71006.1"/>
    <property type="molecule type" value="Genomic_DNA"/>
</dbReference>
<evidence type="ECO:0000313" key="2">
    <source>
        <dbReference type="EMBL" id="KDR71006.1"/>
    </source>
</evidence>
<name>A0A067SJF3_GALM3</name>
<keyword evidence="1" id="KW-0472">Membrane</keyword>
<dbReference type="AlphaFoldDB" id="A0A067SJF3"/>
<reference evidence="3" key="1">
    <citation type="journal article" date="2014" name="Proc. Natl. Acad. Sci. U.S.A.">
        <title>Extensive sampling of basidiomycete genomes demonstrates inadequacy of the white-rot/brown-rot paradigm for wood decay fungi.</title>
        <authorList>
            <person name="Riley R."/>
            <person name="Salamov A.A."/>
            <person name="Brown D.W."/>
            <person name="Nagy L.G."/>
            <person name="Floudas D."/>
            <person name="Held B.W."/>
            <person name="Levasseur A."/>
            <person name="Lombard V."/>
            <person name="Morin E."/>
            <person name="Otillar R."/>
            <person name="Lindquist E.A."/>
            <person name="Sun H."/>
            <person name="LaButti K.M."/>
            <person name="Schmutz J."/>
            <person name="Jabbour D."/>
            <person name="Luo H."/>
            <person name="Baker S.E."/>
            <person name="Pisabarro A.G."/>
            <person name="Walton J.D."/>
            <person name="Blanchette R.A."/>
            <person name="Henrissat B."/>
            <person name="Martin F."/>
            <person name="Cullen D."/>
            <person name="Hibbett D.S."/>
            <person name="Grigoriev I.V."/>
        </authorList>
    </citation>
    <scope>NUCLEOTIDE SEQUENCE [LARGE SCALE GENOMIC DNA]</scope>
    <source>
        <strain evidence="3">CBS 339.88</strain>
    </source>
</reference>
<dbReference type="Proteomes" id="UP000027222">
    <property type="component" value="Unassembled WGS sequence"/>
</dbReference>
<dbReference type="HOGENOM" id="CLU_035509_9_0_1"/>
<keyword evidence="1" id="KW-0812">Transmembrane</keyword>
<evidence type="ECO:0000256" key="1">
    <source>
        <dbReference type="SAM" id="Phobius"/>
    </source>
</evidence>
<feature type="transmembrane region" description="Helical" evidence="1">
    <location>
        <begin position="12"/>
        <end position="30"/>
    </location>
</feature>
<protein>
    <submittedName>
        <fullName evidence="2">Uncharacterized protein</fullName>
    </submittedName>
</protein>
<feature type="transmembrane region" description="Helical" evidence="1">
    <location>
        <begin position="151"/>
        <end position="174"/>
    </location>
</feature>
<proteinExistence type="predicted"/>
<accession>A0A067SJF3</accession>
<gene>
    <name evidence="2" type="ORF">GALMADRAFT_144091</name>
</gene>
<feature type="transmembrane region" description="Helical" evidence="1">
    <location>
        <begin position="64"/>
        <end position="86"/>
    </location>
</feature>
<organism evidence="2 3">
    <name type="scientific">Galerina marginata (strain CBS 339.88)</name>
    <dbReference type="NCBI Taxonomy" id="685588"/>
    <lineage>
        <taxon>Eukaryota</taxon>
        <taxon>Fungi</taxon>
        <taxon>Dikarya</taxon>
        <taxon>Basidiomycota</taxon>
        <taxon>Agaricomycotina</taxon>
        <taxon>Agaricomycetes</taxon>
        <taxon>Agaricomycetidae</taxon>
        <taxon>Agaricales</taxon>
        <taxon>Agaricineae</taxon>
        <taxon>Strophariaceae</taxon>
        <taxon>Galerina</taxon>
    </lineage>
</organism>
<keyword evidence="3" id="KW-1185">Reference proteome</keyword>
<keyword evidence="1" id="KW-1133">Transmembrane helix</keyword>